<dbReference type="EMBL" id="KZ679007">
    <property type="protein sequence ID" value="PSS25519.1"/>
    <property type="molecule type" value="Genomic_DNA"/>
</dbReference>
<organism evidence="2 3">
    <name type="scientific">Amorphotheca resinae ATCC 22711</name>
    <dbReference type="NCBI Taxonomy" id="857342"/>
    <lineage>
        <taxon>Eukaryota</taxon>
        <taxon>Fungi</taxon>
        <taxon>Dikarya</taxon>
        <taxon>Ascomycota</taxon>
        <taxon>Pezizomycotina</taxon>
        <taxon>Leotiomycetes</taxon>
        <taxon>Helotiales</taxon>
        <taxon>Amorphothecaceae</taxon>
        <taxon>Amorphotheca</taxon>
    </lineage>
</organism>
<dbReference type="AlphaFoldDB" id="A0A2T3BB62"/>
<dbReference type="RefSeq" id="XP_024724118.1">
    <property type="nucleotide sequence ID" value="XM_024864278.1"/>
</dbReference>
<dbReference type="InParanoid" id="A0A2T3BB62"/>
<gene>
    <name evidence="2" type="ORF">M430DRAFT_203381</name>
</gene>
<reference evidence="2 3" key="1">
    <citation type="journal article" date="2018" name="New Phytol.">
        <title>Comparative genomics and transcriptomics depict ericoid mycorrhizal fungi as versatile saprotrophs and plant mutualists.</title>
        <authorList>
            <person name="Martino E."/>
            <person name="Morin E."/>
            <person name="Grelet G.A."/>
            <person name="Kuo A."/>
            <person name="Kohler A."/>
            <person name="Daghino S."/>
            <person name="Barry K.W."/>
            <person name="Cichocki N."/>
            <person name="Clum A."/>
            <person name="Dockter R.B."/>
            <person name="Hainaut M."/>
            <person name="Kuo R.C."/>
            <person name="LaButti K."/>
            <person name="Lindahl B.D."/>
            <person name="Lindquist E.A."/>
            <person name="Lipzen A."/>
            <person name="Khouja H.R."/>
            <person name="Magnuson J."/>
            <person name="Murat C."/>
            <person name="Ohm R.A."/>
            <person name="Singer S.W."/>
            <person name="Spatafora J.W."/>
            <person name="Wang M."/>
            <person name="Veneault-Fourrey C."/>
            <person name="Henrissat B."/>
            <person name="Grigoriev I.V."/>
            <person name="Martin F.M."/>
            <person name="Perotto S."/>
        </authorList>
    </citation>
    <scope>NUCLEOTIDE SEQUENCE [LARGE SCALE GENOMIC DNA]</scope>
    <source>
        <strain evidence="2 3">ATCC 22711</strain>
    </source>
</reference>
<evidence type="ECO:0000313" key="2">
    <source>
        <dbReference type="EMBL" id="PSS25519.1"/>
    </source>
</evidence>
<accession>A0A2T3BB62</accession>
<keyword evidence="3" id="KW-1185">Reference proteome</keyword>
<feature type="compositionally biased region" description="Polar residues" evidence="1">
    <location>
        <begin position="9"/>
        <end position="24"/>
    </location>
</feature>
<proteinExistence type="predicted"/>
<dbReference type="GeneID" id="36572359"/>
<protein>
    <submittedName>
        <fullName evidence="2">Uncharacterized protein</fullName>
    </submittedName>
</protein>
<evidence type="ECO:0000313" key="3">
    <source>
        <dbReference type="Proteomes" id="UP000241818"/>
    </source>
</evidence>
<dbReference type="Proteomes" id="UP000241818">
    <property type="component" value="Unassembled WGS sequence"/>
</dbReference>
<evidence type="ECO:0000256" key="1">
    <source>
        <dbReference type="SAM" id="MobiDB-lite"/>
    </source>
</evidence>
<sequence>MGRGRSRLDTTTFSDVSRRSSFPSMSPLALRLALVQALSGNIDLSLCIPISAHDLLHLAEKTSDGARCHYFPSAGIPGNMVSYLYIVKQGPGVAIA</sequence>
<feature type="region of interest" description="Disordered" evidence="1">
    <location>
        <begin position="1"/>
        <end position="24"/>
    </location>
</feature>
<name>A0A2T3BB62_AMORE</name>